<accession>A0A0B3VLX0</accession>
<reference evidence="2 3" key="1">
    <citation type="submission" date="2014-12" db="EMBL/GenBank/DDBJ databases">
        <title>Draft genome sequence of Terrisporobacter sp. 08-306576, isolated from the blood culture of a bacteremia patient.</title>
        <authorList>
            <person name="Lund L.C."/>
            <person name="Sydenham T.V."/>
            <person name="Hogh S.V."/>
            <person name="Skov M.N."/>
            <person name="Kemp M."/>
            <person name="Justesen U.S."/>
        </authorList>
    </citation>
    <scope>NUCLEOTIDE SEQUENCE [LARGE SCALE GENOMIC DNA]</scope>
    <source>
        <strain evidence="2 3">08-306576</strain>
    </source>
</reference>
<feature type="domain" description="Dinitrogenase iron-molybdenum cofactor biosynthesis" evidence="1">
    <location>
        <begin position="13"/>
        <end position="102"/>
    </location>
</feature>
<name>A0A0B3VLX0_9FIRM</name>
<evidence type="ECO:0000313" key="2">
    <source>
        <dbReference type="EMBL" id="KHS57756.1"/>
    </source>
</evidence>
<organism evidence="2 3">
    <name type="scientific">Terrisporobacter othiniensis</name>
    <dbReference type="NCBI Taxonomy" id="1577792"/>
    <lineage>
        <taxon>Bacteria</taxon>
        <taxon>Bacillati</taxon>
        <taxon>Bacillota</taxon>
        <taxon>Clostridia</taxon>
        <taxon>Peptostreptococcales</taxon>
        <taxon>Peptostreptococcaceae</taxon>
        <taxon>Terrisporobacter</taxon>
    </lineage>
</organism>
<dbReference type="STRING" id="1577792.QX51_06205"/>
<keyword evidence="3" id="KW-1185">Reference proteome</keyword>
<sequence>MKIAISTNGRTKESLLDQRFGRCNYFQIYDTDSKEFNVIENKGFTASGGAGIASSNQLIDEKVQVIITGSLGPNAFDIISESNIKAYKCSSLPIDEVIEKYNNKELEEINSCGAPHQG</sequence>
<protein>
    <submittedName>
        <fullName evidence="2">Diguanylate cyclase</fullName>
    </submittedName>
</protein>
<dbReference type="Pfam" id="PF02579">
    <property type="entry name" value="Nitro_FeMo-Co"/>
    <property type="match status" value="1"/>
</dbReference>
<dbReference type="PANTHER" id="PTHR42983:SF1">
    <property type="entry name" value="IRON-MOLYBDENUM PROTEIN"/>
    <property type="match status" value="1"/>
</dbReference>
<dbReference type="InterPro" id="IPR036105">
    <property type="entry name" value="DiNase_FeMo-co_biosyn_sf"/>
</dbReference>
<dbReference type="InterPro" id="IPR003731">
    <property type="entry name" value="Di-Nase_FeMo-co_biosynth"/>
</dbReference>
<dbReference type="EMBL" id="JWHR01000064">
    <property type="protein sequence ID" value="KHS57756.1"/>
    <property type="molecule type" value="Genomic_DNA"/>
</dbReference>
<comment type="caution">
    <text evidence="2">The sequence shown here is derived from an EMBL/GenBank/DDBJ whole genome shotgun (WGS) entry which is preliminary data.</text>
</comment>
<dbReference type="AlphaFoldDB" id="A0A0B3VLX0"/>
<dbReference type="RefSeq" id="WP_039679038.1">
    <property type="nucleotide sequence ID" value="NZ_JAWGXO010000002.1"/>
</dbReference>
<evidence type="ECO:0000313" key="3">
    <source>
        <dbReference type="Proteomes" id="UP000031189"/>
    </source>
</evidence>
<dbReference type="Proteomes" id="UP000031189">
    <property type="component" value="Unassembled WGS sequence"/>
</dbReference>
<dbReference type="SUPFAM" id="SSF53146">
    <property type="entry name" value="Nitrogenase accessory factor-like"/>
    <property type="match status" value="1"/>
</dbReference>
<evidence type="ECO:0000259" key="1">
    <source>
        <dbReference type="Pfam" id="PF02579"/>
    </source>
</evidence>
<proteinExistence type="predicted"/>
<dbReference type="CDD" id="cd00851">
    <property type="entry name" value="MTH1175"/>
    <property type="match status" value="1"/>
</dbReference>
<dbReference type="Gene3D" id="3.30.420.130">
    <property type="entry name" value="Dinitrogenase iron-molybdenum cofactor biosynthesis domain"/>
    <property type="match status" value="1"/>
</dbReference>
<gene>
    <name evidence="2" type="ORF">QX51_06205</name>
</gene>
<dbReference type="PANTHER" id="PTHR42983">
    <property type="entry name" value="DINITROGENASE IRON-MOLYBDENUM COFACTOR PROTEIN-RELATED"/>
    <property type="match status" value="1"/>
</dbReference>
<dbReference type="OrthoDB" id="9807451at2"/>
<dbReference type="InterPro" id="IPR033913">
    <property type="entry name" value="MTH1175_dom"/>
</dbReference>